<accession>A0A183F586</accession>
<dbReference type="Proteomes" id="UP000050761">
    <property type="component" value="Unassembled WGS sequence"/>
</dbReference>
<reference evidence="3" key="2">
    <citation type="submission" date="2019-09" db="UniProtKB">
        <authorList>
            <consortium name="WormBaseParasite"/>
        </authorList>
    </citation>
    <scope>IDENTIFICATION</scope>
</reference>
<reference evidence="1 2" key="1">
    <citation type="submission" date="2018-11" db="EMBL/GenBank/DDBJ databases">
        <authorList>
            <consortium name="Pathogen Informatics"/>
        </authorList>
    </citation>
    <scope>NUCLEOTIDE SEQUENCE [LARGE SCALE GENOMIC DNA]</scope>
</reference>
<evidence type="ECO:0000313" key="2">
    <source>
        <dbReference type="Proteomes" id="UP000050761"/>
    </source>
</evidence>
<dbReference type="AlphaFoldDB" id="A0A183F586"/>
<dbReference type="OrthoDB" id="5905407at2759"/>
<gene>
    <name evidence="1" type="ORF">HPBE_LOCUS1329</name>
</gene>
<proteinExistence type="predicted"/>
<name>A0A183F586_HELPZ</name>
<accession>A0A3P7TF98</accession>
<organism evidence="2 3">
    <name type="scientific">Heligmosomoides polygyrus</name>
    <name type="common">Parasitic roundworm</name>
    <dbReference type="NCBI Taxonomy" id="6339"/>
    <lineage>
        <taxon>Eukaryota</taxon>
        <taxon>Metazoa</taxon>
        <taxon>Ecdysozoa</taxon>
        <taxon>Nematoda</taxon>
        <taxon>Chromadorea</taxon>
        <taxon>Rhabditida</taxon>
        <taxon>Rhabditina</taxon>
        <taxon>Rhabditomorpha</taxon>
        <taxon>Strongyloidea</taxon>
        <taxon>Heligmosomidae</taxon>
        <taxon>Heligmosomoides</taxon>
    </lineage>
</organism>
<dbReference type="WBParaSite" id="HPBE_0000132801-mRNA-1">
    <property type="protein sequence ID" value="HPBE_0000132801-mRNA-1"/>
    <property type="gene ID" value="HPBE_0000132801"/>
</dbReference>
<sequence length="288" mass="33326">MRTRIISSLRTPYFESVTPILSFYRGSNKTQIDFILVKHRDRRVVTDAKFATPRLRHVERCGPPRIKWWQLKENTSALVSRIRLPTATTVDETWKDATDTILQAARSEFVHAKKAAKKAVAVAKAAHYDELSDKFEMRMVKDIVIDLPKYAIVSVNDDSGHLLMNRKRAMKLWHDYFERISTVEFAHPLIACVPPTQGPMQKIIMEETEAALKRMKPGKATSPDDIAADLWRSRCWNPAEWLTKFFNRLLRRRRFLVVGSKARRSRFGRRAVLWTARIAAQFACSRTA</sequence>
<evidence type="ECO:0000313" key="3">
    <source>
        <dbReference type="WBParaSite" id="HPBE_0000132801-mRNA-1"/>
    </source>
</evidence>
<protein>
    <submittedName>
        <fullName evidence="1 3">Uncharacterized protein</fullName>
    </submittedName>
</protein>
<dbReference type="EMBL" id="UZAH01001402">
    <property type="protein sequence ID" value="VDO19711.1"/>
    <property type="molecule type" value="Genomic_DNA"/>
</dbReference>
<evidence type="ECO:0000313" key="1">
    <source>
        <dbReference type="EMBL" id="VDO19711.1"/>
    </source>
</evidence>
<keyword evidence="2" id="KW-1185">Reference proteome</keyword>